<evidence type="ECO:0000313" key="2">
    <source>
        <dbReference type="Proteomes" id="UP000828390"/>
    </source>
</evidence>
<protein>
    <submittedName>
        <fullName evidence="1">Uncharacterized protein</fullName>
    </submittedName>
</protein>
<reference evidence="1" key="2">
    <citation type="submission" date="2020-11" db="EMBL/GenBank/DDBJ databases">
        <authorList>
            <person name="McCartney M.A."/>
            <person name="Auch B."/>
            <person name="Kono T."/>
            <person name="Mallez S."/>
            <person name="Becker A."/>
            <person name="Gohl D.M."/>
            <person name="Silverstein K.A.T."/>
            <person name="Koren S."/>
            <person name="Bechman K.B."/>
            <person name="Herman A."/>
            <person name="Abrahante J.E."/>
            <person name="Garbe J."/>
        </authorList>
    </citation>
    <scope>NUCLEOTIDE SEQUENCE</scope>
    <source>
        <strain evidence="1">Duluth1</strain>
        <tissue evidence="1">Whole animal</tissue>
    </source>
</reference>
<dbReference type="Proteomes" id="UP000828390">
    <property type="component" value="Unassembled WGS sequence"/>
</dbReference>
<reference evidence="1" key="1">
    <citation type="journal article" date="2019" name="bioRxiv">
        <title>The Genome of the Zebra Mussel, Dreissena polymorpha: A Resource for Invasive Species Research.</title>
        <authorList>
            <person name="McCartney M.A."/>
            <person name="Auch B."/>
            <person name="Kono T."/>
            <person name="Mallez S."/>
            <person name="Zhang Y."/>
            <person name="Obille A."/>
            <person name="Becker A."/>
            <person name="Abrahante J.E."/>
            <person name="Garbe J."/>
            <person name="Badalamenti J.P."/>
            <person name="Herman A."/>
            <person name="Mangelson H."/>
            <person name="Liachko I."/>
            <person name="Sullivan S."/>
            <person name="Sone E.D."/>
            <person name="Koren S."/>
            <person name="Silverstein K.A.T."/>
            <person name="Beckman K.B."/>
            <person name="Gohl D.M."/>
        </authorList>
    </citation>
    <scope>NUCLEOTIDE SEQUENCE</scope>
    <source>
        <strain evidence="1">Duluth1</strain>
        <tissue evidence="1">Whole animal</tissue>
    </source>
</reference>
<name>A0A9D4N6H8_DREPO</name>
<accession>A0A9D4N6H8</accession>
<proteinExistence type="predicted"/>
<dbReference type="EMBL" id="JAIWYP010000001">
    <property type="protein sequence ID" value="KAH3890628.1"/>
    <property type="molecule type" value="Genomic_DNA"/>
</dbReference>
<comment type="caution">
    <text evidence="1">The sequence shown here is derived from an EMBL/GenBank/DDBJ whole genome shotgun (WGS) entry which is preliminary data.</text>
</comment>
<dbReference type="AlphaFoldDB" id="A0A9D4N6H8"/>
<gene>
    <name evidence="1" type="ORF">DPMN_014713</name>
</gene>
<keyword evidence="2" id="KW-1185">Reference proteome</keyword>
<sequence length="70" mass="7849">MPSMMGQVDHLGNMFSHFPACIRFKSKQLPIFLDATSRLQQTSDLKSLKLTPGKGQSLLVVFEDMDYTGN</sequence>
<evidence type="ECO:0000313" key="1">
    <source>
        <dbReference type="EMBL" id="KAH3890628.1"/>
    </source>
</evidence>
<organism evidence="1 2">
    <name type="scientific">Dreissena polymorpha</name>
    <name type="common">Zebra mussel</name>
    <name type="synonym">Mytilus polymorpha</name>
    <dbReference type="NCBI Taxonomy" id="45954"/>
    <lineage>
        <taxon>Eukaryota</taxon>
        <taxon>Metazoa</taxon>
        <taxon>Spiralia</taxon>
        <taxon>Lophotrochozoa</taxon>
        <taxon>Mollusca</taxon>
        <taxon>Bivalvia</taxon>
        <taxon>Autobranchia</taxon>
        <taxon>Heteroconchia</taxon>
        <taxon>Euheterodonta</taxon>
        <taxon>Imparidentia</taxon>
        <taxon>Neoheterodontei</taxon>
        <taxon>Myida</taxon>
        <taxon>Dreissenoidea</taxon>
        <taxon>Dreissenidae</taxon>
        <taxon>Dreissena</taxon>
    </lineage>
</organism>